<dbReference type="GO" id="GO:0004175">
    <property type="term" value="F:endopeptidase activity"/>
    <property type="evidence" value="ECO:0007669"/>
    <property type="project" value="TreeGrafter"/>
</dbReference>
<dbReference type="RefSeq" id="WP_116762203.1">
    <property type="nucleotide sequence ID" value="NZ_QCZH01000006.1"/>
</dbReference>
<dbReference type="SMART" id="SM00245">
    <property type="entry name" value="TSPc"/>
    <property type="match status" value="1"/>
</dbReference>
<comment type="caution">
    <text evidence="3">The sequence shown here is derived from an EMBL/GenBank/DDBJ whole genome shotgun (WGS) entry which is preliminary data.</text>
</comment>
<dbReference type="InterPro" id="IPR041613">
    <property type="entry name" value="Pept_S41_N"/>
</dbReference>
<dbReference type="OrthoDB" id="7168509at2"/>
<dbReference type="GO" id="GO:0006508">
    <property type="term" value="P:proteolysis"/>
    <property type="evidence" value="ECO:0007669"/>
    <property type="project" value="InterPro"/>
</dbReference>
<dbReference type="EMBL" id="QCZH01000006">
    <property type="protein sequence ID" value="PWA09543.1"/>
    <property type="molecule type" value="Genomic_DNA"/>
</dbReference>
<dbReference type="GO" id="GO:0008236">
    <property type="term" value="F:serine-type peptidase activity"/>
    <property type="evidence" value="ECO:0007669"/>
    <property type="project" value="InterPro"/>
</dbReference>
<name>A0A2U1JXK9_9FLAO</name>
<dbReference type="PANTHER" id="PTHR32060">
    <property type="entry name" value="TAIL-SPECIFIC PROTEASE"/>
    <property type="match status" value="1"/>
</dbReference>
<reference evidence="3 4" key="1">
    <citation type="submission" date="2018-04" db="EMBL/GenBank/DDBJ databases">
        <title>Flavobacterium sp. nov., isolated from glacier ice.</title>
        <authorList>
            <person name="Liu Q."/>
            <person name="Xin Y.-H."/>
        </authorList>
    </citation>
    <scope>NUCLEOTIDE SEQUENCE [LARGE SCALE GENOMIC DNA]</scope>
    <source>
        <strain evidence="3 4">LB2P30</strain>
    </source>
</reference>
<dbReference type="AlphaFoldDB" id="A0A2U1JXK9"/>
<protein>
    <submittedName>
        <fullName evidence="3">Peptidase S41</fullName>
    </submittedName>
</protein>
<dbReference type="InterPro" id="IPR029045">
    <property type="entry name" value="ClpP/crotonase-like_dom_sf"/>
</dbReference>
<dbReference type="Proteomes" id="UP000245618">
    <property type="component" value="Unassembled WGS sequence"/>
</dbReference>
<dbReference type="GO" id="GO:0007165">
    <property type="term" value="P:signal transduction"/>
    <property type="evidence" value="ECO:0007669"/>
    <property type="project" value="TreeGrafter"/>
</dbReference>
<organism evidence="3 4">
    <name type="scientific">Flavobacterium laiguense</name>
    <dbReference type="NCBI Taxonomy" id="2169409"/>
    <lineage>
        <taxon>Bacteria</taxon>
        <taxon>Pseudomonadati</taxon>
        <taxon>Bacteroidota</taxon>
        <taxon>Flavobacteriia</taxon>
        <taxon>Flavobacteriales</taxon>
        <taxon>Flavobacteriaceae</taxon>
        <taxon>Flavobacterium</taxon>
    </lineage>
</organism>
<dbReference type="GO" id="GO:0030288">
    <property type="term" value="C:outer membrane-bounded periplasmic space"/>
    <property type="evidence" value="ECO:0007669"/>
    <property type="project" value="TreeGrafter"/>
</dbReference>
<feature type="domain" description="Tail specific protease" evidence="2">
    <location>
        <begin position="204"/>
        <end position="422"/>
    </location>
</feature>
<keyword evidence="4" id="KW-1185">Reference proteome</keyword>
<feature type="signal peptide" evidence="1">
    <location>
        <begin position="1"/>
        <end position="22"/>
    </location>
</feature>
<evidence type="ECO:0000259" key="2">
    <source>
        <dbReference type="SMART" id="SM00245"/>
    </source>
</evidence>
<dbReference type="Gene3D" id="2.30.42.10">
    <property type="match status" value="1"/>
</dbReference>
<evidence type="ECO:0000313" key="3">
    <source>
        <dbReference type="EMBL" id="PWA09543.1"/>
    </source>
</evidence>
<proteinExistence type="predicted"/>
<dbReference type="PROSITE" id="PS51257">
    <property type="entry name" value="PROKAR_LIPOPROTEIN"/>
    <property type="match status" value="1"/>
</dbReference>
<dbReference type="SUPFAM" id="SSF52096">
    <property type="entry name" value="ClpP/crotonase"/>
    <property type="match status" value="1"/>
</dbReference>
<dbReference type="SUPFAM" id="SSF50156">
    <property type="entry name" value="PDZ domain-like"/>
    <property type="match status" value="1"/>
</dbReference>
<gene>
    <name evidence="3" type="ORF">DB891_07625</name>
</gene>
<dbReference type="Pfam" id="PF18294">
    <property type="entry name" value="Pept_S41_N"/>
    <property type="match status" value="1"/>
</dbReference>
<evidence type="ECO:0000256" key="1">
    <source>
        <dbReference type="SAM" id="SignalP"/>
    </source>
</evidence>
<dbReference type="CDD" id="cd07561">
    <property type="entry name" value="Peptidase_S41_CPP_like"/>
    <property type="match status" value="1"/>
</dbReference>
<dbReference type="InterPro" id="IPR036034">
    <property type="entry name" value="PDZ_sf"/>
</dbReference>
<dbReference type="Gene3D" id="3.30.750.170">
    <property type="match status" value="1"/>
</dbReference>
<evidence type="ECO:0000313" key="4">
    <source>
        <dbReference type="Proteomes" id="UP000245618"/>
    </source>
</evidence>
<dbReference type="InterPro" id="IPR005151">
    <property type="entry name" value="Tail-specific_protease"/>
</dbReference>
<dbReference type="Pfam" id="PF03572">
    <property type="entry name" value="Peptidase_S41"/>
    <property type="match status" value="1"/>
</dbReference>
<dbReference type="Gene3D" id="3.90.226.10">
    <property type="entry name" value="2-enoyl-CoA Hydratase, Chain A, domain 1"/>
    <property type="match status" value="1"/>
</dbReference>
<feature type="chain" id="PRO_5015763104" evidence="1">
    <location>
        <begin position="23"/>
        <end position="490"/>
    </location>
</feature>
<accession>A0A2U1JXK9</accession>
<sequence>MKTSFKIILLVFLALFIFQSCEDMDDVAAPPTLQINDFIWKGLNLYYLWQADVPNLDDDRFANQKELNAFLSGYSKPETLFESLLYKPESLYPKKGEYVDRFSWIVSDYLELEGMLQGTTKNNGVDFGLRYKSVKSTEIFGFVRYILPNSDASTKDIKRGDIFYAVNGTKLTTSNYQKLLYGTESYTLNLADYDGGAITPNGKSVTLTKTVLDENPILMNTVIESGSHKIGYLMYNGFYPNYDTQLNDAFATLKSQGVTDLVLDLRYNSGGSVQSSTRLASMITGQFTDQVFSKQQWNAKINAYFESEDPDALNNYFTNTIQGTPINSLNLTKIYILTTISTASASELVINGLKPYIDVVQIGEVTTGKNVGSITIYDSPTFGKEKRNPNHRYAMQPLVLKIVNAANFGDYLNGLTPTYELKENYGDMGVLGTSSEPLLSTAIGKITGTAKMIKTNKGKVFPYFEDSKSISGQNQMYVDKVPAGLLKSLE</sequence>
<keyword evidence="1" id="KW-0732">Signal</keyword>
<dbReference type="PANTHER" id="PTHR32060:SF30">
    <property type="entry name" value="CARBOXY-TERMINAL PROCESSING PROTEASE CTPA"/>
    <property type="match status" value="1"/>
</dbReference>